<gene>
    <name evidence="2" type="ORF">ASCRUDRAFT_17140</name>
</gene>
<keyword evidence="3" id="KW-1185">Reference proteome</keyword>
<dbReference type="Proteomes" id="UP000095038">
    <property type="component" value="Unassembled WGS sequence"/>
</dbReference>
<dbReference type="InterPro" id="IPR050302">
    <property type="entry name" value="Rab_GAP_TBC_domain"/>
</dbReference>
<sequence>DRYGFKKKTQFVSEDEYNQWWIDYEVYLSRRKKKWEIFMKQNGLSSYKNDNPIRFPTKSNKLKKYIRKGIPAEWRGNAWWFYAKGSEKLNANIGLYDKIIENTLNIKNQDTEIIERDLNRTFPDNLYFKNDNFLNLTNLSTETPLVQALRRVLTAFAAYQPQIGYCQSLNFIAGLLLIFMDEEKSFWMLVIITTKLLPGVHDVNLEGVNIDQGVLMLCLKEYLPNIWEKIGFDFNEPSVNKQSKKKTAEVNVRKLPPITLCTASWFMSCFIGIVPIESTLRIWDCFFYEESKIFIKMALTIFKLCEPKILKMKDEMEVFQLIQNYPKKLIDVNTLFDTCFKKRNGYNHISQDEINRCRKFVKDQRRKTNNTGYMSSKNGSLIENGDVNGNESYNILTKNEELLKFTPEIYDFKKNGLVGVHWNHALTKKMKKQMIKRK</sequence>
<dbReference type="InterPro" id="IPR035969">
    <property type="entry name" value="Rab-GAP_TBC_sf"/>
</dbReference>
<dbReference type="FunFam" id="1.10.8.270:FF:000026">
    <property type="entry name" value="TBC (Tre-2/Bub2/Cdc16) domain family"/>
    <property type="match status" value="1"/>
</dbReference>
<dbReference type="FunCoup" id="A0A1D2VF52">
    <property type="interactions" value="202"/>
</dbReference>
<feature type="non-terminal residue" evidence="2">
    <location>
        <position position="1"/>
    </location>
</feature>
<protein>
    <submittedName>
        <fullName evidence="2">RabGAP/TBC</fullName>
    </submittedName>
</protein>
<dbReference type="PANTHER" id="PTHR47219">
    <property type="entry name" value="RAB GTPASE-ACTIVATING PROTEIN 1-LIKE"/>
    <property type="match status" value="1"/>
</dbReference>
<evidence type="ECO:0000313" key="2">
    <source>
        <dbReference type="EMBL" id="ODV60150.1"/>
    </source>
</evidence>
<dbReference type="OrthoDB" id="294251at2759"/>
<dbReference type="GO" id="GO:0005096">
    <property type="term" value="F:GTPase activator activity"/>
    <property type="evidence" value="ECO:0007669"/>
    <property type="project" value="TreeGrafter"/>
</dbReference>
<dbReference type="STRING" id="1344418.A0A1D2VF52"/>
<dbReference type="Pfam" id="PF00566">
    <property type="entry name" value="RabGAP-TBC"/>
    <property type="match status" value="1"/>
</dbReference>
<dbReference type="SMART" id="SM00164">
    <property type="entry name" value="TBC"/>
    <property type="match status" value="1"/>
</dbReference>
<dbReference type="GO" id="GO:0031267">
    <property type="term" value="F:small GTPase binding"/>
    <property type="evidence" value="ECO:0007669"/>
    <property type="project" value="TreeGrafter"/>
</dbReference>
<dbReference type="InParanoid" id="A0A1D2VF52"/>
<dbReference type="Gene3D" id="1.10.8.270">
    <property type="entry name" value="putative rabgap domain of human tbc1 domain family member 14 like domains"/>
    <property type="match status" value="1"/>
</dbReference>
<organism evidence="2 3">
    <name type="scientific">Ascoidea rubescens DSM 1968</name>
    <dbReference type="NCBI Taxonomy" id="1344418"/>
    <lineage>
        <taxon>Eukaryota</taxon>
        <taxon>Fungi</taxon>
        <taxon>Dikarya</taxon>
        <taxon>Ascomycota</taxon>
        <taxon>Saccharomycotina</taxon>
        <taxon>Saccharomycetes</taxon>
        <taxon>Ascoideaceae</taxon>
        <taxon>Ascoidea</taxon>
    </lineage>
</organism>
<feature type="non-terminal residue" evidence="2">
    <location>
        <position position="438"/>
    </location>
</feature>
<dbReference type="PROSITE" id="PS50086">
    <property type="entry name" value="TBC_RABGAP"/>
    <property type="match status" value="1"/>
</dbReference>
<dbReference type="GO" id="GO:0030427">
    <property type="term" value="C:site of polarized growth"/>
    <property type="evidence" value="ECO:0007669"/>
    <property type="project" value="UniProtKB-ARBA"/>
</dbReference>
<dbReference type="RefSeq" id="XP_020046457.1">
    <property type="nucleotide sequence ID" value="XM_020189467.1"/>
</dbReference>
<dbReference type="PANTHER" id="PTHR47219:SF20">
    <property type="entry name" value="TBC1 DOMAIN FAMILY MEMBER 2B"/>
    <property type="match status" value="1"/>
</dbReference>
<feature type="domain" description="Rab-GAP TBC" evidence="1">
    <location>
        <begin position="69"/>
        <end position="290"/>
    </location>
</feature>
<evidence type="ECO:0000259" key="1">
    <source>
        <dbReference type="PROSITE" id="PS50086"/>
    </source>
</evidence>
<accession>A0A1D2VF52</accession>
<dbReference type="InterPro" id="IPR000195">
    <property type="entry name" value="Rab-GAP-TBC_dom"/>
</dbReference>
<dbReference type="GeneID" id="30963103"/>
<dbReference type="EMBL" id="KV454483">
    <property type="protein sequence ID" value="ODV60150.1"/>
    <property type="molecule type" value="Genomic_DNA"/>
</dbReference>
<evidence type="ECO:0000313" key="3">
    <source>
        <dbReference type="Proteomes" id="UP000095038"/>
    </source>
</evidence>
<dbReference type="AlphaFoldDB" id="A0A1D2VF52"/>
<reference evidence="3" key="1">
    <citation type="submission" date="2016-05" db="EMBL/GenBank/DDBJ databases">
        <title>Comparative genomics of biotechnologically important yeasts.</title>
        <authorList>
            <consortium name="DOE Joint Genome Institute"/>
            <person name="Riley R."/>
            <person name="Haridas S."/>
            <person name="Wolfe K.H."/>
            <person name="Lopes M.R."/>
            <person name="Hittinger C.T."/>
            <person name="Goker M."/>
            <person name="Salamov A."/>
            <person name="Wisecaver J."/>
            <person name="Long T.M."/>
            <person name="Aerts A.L."/>
            <person name="Barry K."/>
            <person name="Choi C."/>
            <person name="Clum A."/>
            <person name="Coughlan A.Y."/>
            <person name="Deshpande S."/>
            <person name="Douglass A.P."/>
            <person name="Hanson S.J."/>
            <person name="Klenk H.-P."/>
            <person name="Labutti K."/>
            <person name="Lapidus A."/>
            <person name="Lindquist E."/>
            <person name="Lipzen A."/>
            <person name="Meier-Kolthoff J.P."/>
            <person name="Ohm R.A."/>
            <person name="Otillar R.P."/>
            <person name="Pangilinan J."/>
            <person name="Peng Y."/>
            <person name="Rokas A."/>
            <person name="Rosa C.A."/>
            <person name="Scheuner C."/>
            <person name="Sibirny A.A."/>
            <person name="Slot J.C."/>
            <person name="Stielow J.B."/>
            <person name="Sun H."/>
            <person name="Kurtzman C.P."/>
            <person name="Blackwell M."/>
            <person name="Grigoriev I.V."/>
            <person name="Jeffries T.W."/>
        </authorList>
    </citation>
    <scope>NUCLEOTIDE SEQUENCE [LARGE SCALE GENOMIC DNA]</scope>
    <source>
        <strain evidence="3">DSM 1968</strain>
    </source>
</reference>
<dbReference type="SUPFAM" id="SSF47923">
    <property type="entry name" value="Ypt/Rab-GAP domain of gyp1p"/>
    <property type="match status" value="2"/>
</dbReference>
<dbReference type="Gene3D" id="1.10.472.80">
    <property type="entry name" value="Ypt/Rab-GAP domain of gyp1p, domain 3"/>
    <property type="match status" value="1"/>
</dbReference>
<proteinExistence type="predicted"/>
<name>A0A1D2VF52_9ASCO</name>